<proteinExistence type="inferred from homology"/>
<comment type="similarity">
    <text evidence="2">Belongs to the UPF0057 (PMP3) family.</text>
</comment>
<keyword evidence="3" id="KW-0812">Transmembrane</keyword>
<dbReference type="EMBL" id="FAVB01000002">
    <property type="protein sequence ID" value="CUU80294.1"/>
    <property type="molecule type" value="Genomic_DNA"/>
</dbReference>
<keyword evidence="5" id="KW-0472">Membrane</keyword>
<protein>
    <recommendedName>
        <fullName evidence="8">YqaE/Pmp3 family membrane protein</fullName>
    </recommendedName>
</protein>
<dbReference type="InterPro" id="IPR000612">
    <property type="entry name" value="PMP3"/>
</dbReference>
<reference evidence="6 7" key="1">
    <citation type="submission" date="2015-11" db="EMBL/GenBank/DDBJ databases">
        <authorList>
            <consortium name="Pathogen Informatics"/>
        </authorList>
    </citation>
    <scope>NUCLEOTIDE SEQUENCE [LARGE SCALE GENOMIC DNA]</scope>
    <source>
        <strain evidence="6 7">006A-0059</strain>
    </source>
</reference>
<accession>A0A0S4R3U8</accession>
<organism evidence="6 7">
    <name type="scientific">Campylobacter hyointestinalis subsp. hyointestinalis</name>
    <dbReference type="NCBI Taxonomy" id="91352"/>
    <lineage>
        <taxon>Bacteria</taxon>
        <taxon>Pseudomonadati</taxon>
        <taxon>Campylobacterota</taxon>
        <taxon>Epsilonproteobacteria</taxon>
        <taxon>Campylobacterales</taxon>
        <taxon>Campylobacteraceae</taxon>
        <taxon>Campylobacter</taxon>
    </lineage>
</organism>
<evidence type="ECO:0000256" key="3">
    <source>
        <dbReference type="ARBA" id="ARBA00022692"/>
    </source>
</evidence>
<dbReference type="AlphaFoldDB" id="A0A0S4R3U8"/>
<evidence type="ECO:0000256" key="2">
    <source>
        <dbReference type="ARBA" id="ARBA00009530"/>
    </source>
</evidence>
<dbReference type="Pfam" id="PF01679">
    <property type="entry name" value="Pmp3"/>
    <property type="match status" value="1"/>
</dbReference>
<sequence length="68" mass="7827">MRLLICIFLPWLGFFSIGRPFAAIICLLLQITMIGWLPAAIWSVHALGQYKTDKKIQKMSEKFTQGDR</sequence>
<keyword evidence="4" id="KW-1133">Transmembrane helix</keyword>
<comment type="caution">
    <text evidence="6">The sequence shown here is derived from an EMBL/GenBank/DDBJ whole genome shotgun (WGS) entry which is preliminary data.</text>
</comment>
<gene>
    <name evidence="6" type="ORF">ERS686654_01165</name>
</gene>
<evidence type="ECO:0008006" key="8">
    <source>
        <dbReference type="Google" id="ProtNLM"/>
    </source>
</evidence>
<name>A0A0S4R3U8_CAMHY</name>
<evidence type="ECO:0000256" key="1">
    <source>
        <dbReference type="ARBA" id="ARBA00004370"/>
    </source>
</evidence>
<dbReference type="Proteomes" id="UP000052237">
    <property type="component" value="Unassembled WGS sequence"/>
</dbReference>
<evidence type="ECO:0000256" key="5">
    <source>
        <dbReference type="ARBA" id="ARBA00023136"/>
    </source>
</evidence>
<comment type="subcellular location">
    <subcellularLocation>
        <location evidence="1">Membrane</location>
    </subcellularLocation>
</comment>
<evidence type="ECO:0000313" key="7">
    <source>
        <dbReference type="Proteomes" id="UP000052237"/>
    </source>
</evidence>
<evidence type="ECO:0000256" key="4">
    <source>
        <dbReference type="ARBA" id="ARBA00022989"/>
    </source>
</evidence>
<dbReference type="RefSeq" id="WP_059426542.1">
    <property type="nucleotide sequence ID" value="NZ_FAUU01000001.1"/>
</dbReference>
<evidence type="ECO:0000313" key="6">
    <source>
        <dbReference type="EMBL" id="CUU80294.1"/>
    </source>
</evidence>
<keyword evidence="7" id="KW-1185">Reference proteome</keyword>
<dbReference type="GO" id="GO:0016020">
    <property type="term" value="C:membrane"/>
    <property type="evidence" value="ECO:0007669"/>
    <property type="project" value="UniProtKB-SubCell"/>
</dbReference>